<dbReference type="EMBL" id="MN602881">
    <property type="protein sequence ID" value="QGF22041.1"/>
    <property type="molecule type" value="Genomic_DNA"/>
</dbReference>
<dbReference type="RefSeq" id="YP_010667170.1">
    <property type="nucleotide sequence ID" value="NC_070949.1"/>
</dbReference>
<dbReference type="Proteomes" id="UP000349651">
    <property type="component" value="Segment"/>
</dbReference>
<protein>
    <submittedName>
        <fullName evidence="1">Uncharacterized protein</fullName>
    </submittedName>
</protein>
<keyword evidence="2" id="KW-1185">Reference proteome</keyword>
<dbReference type="Gene3D" id="1.10.260.40">
    <property type="entry name" value="lambda repressor-like DNA-binding domains"/>
    <property type="match status" value="1"/>
</dbReference>
<evidence type="ECO:0000313" key="1">
    <source>
        <dbReference type="EMBL" id="QGF22041.1"/>
    </source>
</evidence>
<evidence type="ECO:0000313" key="2">
    <source>
        <dbReference type="Proteomes" id="UP000349651"/>
    </source>
</evidence>
<dbReference type="GO" id="GO:0003677">
    <property type="term" value="F:DNA binding"/>
    <property type="evidence" value="ECO:0007669"/>
    <property type="project" value="InterPro"/>
</dbReference>
<dbReference type="InterPro" id="IPR010982">
    <property type="entry name" value="Lambda_DNA-bd_dom_sf"/>
</dbReference>
<sequence>MPLQEYIQKNFASSAEFARACGVLPQQVNKWLDMGCIVVSGKLYSPRREIP</sequence>
<dbReference type="KEGG" id="vg:77943282"/>
<reference evidence="1 2" key="1">
    <citation type="submission" date="2019-10" db="EMBL/GenBank/DDBJ databases">
        <title>Complete genome sequence of Erwinia phage Midgardsormr38.</title>
        <authorList>
            <person name="Dislers A."/>
            <person name="Zrelovs N."/>
            <person name="Kazaks A."/>
        </authorList>
    </citation>
    <scope>NUCLEOTIDE SEQUENCE [LARGE SCALE GENOMIC DNA]</scope>
</reference>
<proteinExistence type="predicted"/>
<organism evidence="1 2">
    <name type="scientific">Erwinia phage Midgardsormr38</name>
    <dbReference type="NCBI Taxonomy" id="2663326"/>
    <lineage>
        <taxon>Viruses</taxon>
        <taxon>Duplodnaviria</taxon>
        <taxon>Heunggongvirae</taxon>
        <taxon>Uroviricota</taxon>
        <taxon>Caudoviricetes</taxon>
        <taxon>Midgardsormrvirus</taxon>
        <taxon>Midgardsormrvirus midgardsormr38</taxon>
    </lineage>
</organism>
<dbReference type="GeneID" id="77943282"/>
<accession>A0A5Q2F5U6</accession>
<name>A0A5Q2F5U6_9CAUD</name>